<sequence>MASLIPEVLLKLLESVNGELGSPNRTISIRILRIELLTVLISIVPALTGPELWPDQGFFIKVSDSTYVSLSKQDNELILNNKLQLGQIFYVDRLKSGSPVPILIGVRPLPGRHPCIGNPKELMQLLELPEGNVRIDQEPVVNIRRTDVKEGSKKKLMISNRFLEDIHV</sequence>
<dbReference type="PANTHER" id="PTHR31928">
    <property type="entry name" value="EXPRESSED PROTEIN"/>
    <property type="match status" value="1"/>
</dbReference>
<evidence type="ECO:0000313" key="2">
    <source>
        <dbReference type="EMBL" id="GAA0176331.1"/>
    </source>
</evidence>
<protein>
    <recommendedName>
        <fullName evidence="1">DUF936 domain-containing protein</fullName>
    </recommendedName>
</protein>
<dbReference type="Proteomes" id="UP001454036">
    <property type="component" value="Unassembled WGS sequence"/>
</dbReference>
<dbReference type="AlphaFoldDB" id="A0AAV3RM57"/>
<reference evidence="2 3" key="1">
    <citation type="submission" date="2024-01" db="EMBL/GenBank/DDBJ databases">
        <title>The complete chloroplast genome sequence of Lithospermum erythrorhizon: insights into the phylogenetic relationship among Boraginaceae species and the maternal lineages of purple gromwells.</title>
        <authorList>
            <person name="Okada T."/>
            <person name="Watanabe K."/>
        </authorList>
    </citation>
    <scope>NUCLEOTIDE SEQUENCE [LARGE SCALE GENOMIC DNA]</scope>
</reference>
<dbReference type="InterPro" id="IPR048297">
    <property type="entry name" value="DUF936_dom_pln"/>
</dbReference>
<organism evidence="2 3">
    <name type="scientific">Lithospermum erythrorhizon</name>
    <name type="common">Purple gromwell</name>
    <name type="synonym">Lithospermum officinale var. erythrorhizon</name>
    <dbReference type="NCBI Taxonomy" id="34254"/>
    <lineage>
        <taxon>Eukaryota</taxon>
        <taxon>Viridiplantae</taxon>
        <taxon>Streptophyta</taxon>
        <taxon>Embryophyta</taxon>
        <taxon>Tracheophyta</taxon>
        <taxon>Spermatophyta</taxon>
        <taxon>Magnoliopsida</taxon>
        <taxon>eudicotyledons</taxon>
        <taxon>Gunneridae</taxon>
        <taxon>Pentapetalae</taxon>
        <taxon>asterids</taxon>
        <taxon>lamiids</taxon>
        <taxon>Boraginales</taxon>
        <taxon>Boraginaceae</taxon>
        <taxon>Boraginoideae</taxon>
        <taxon>Lithospermeae</taxon>
        <taxon>Lithospermum</taxon>
    </lineage>
</organism>
<feature type="domain" description="DUF936" evidence="1">
    <location>
        <begin position="5"/>
        <end position="123"/>
    </location>
</feature>
<gene>
    <name evidence="2" type="ORF">LIER_29340</name>
</gene>
<comment type="caution">
    <text evidence="2">The sequence shown here is derived from an EMBL/GenBank/DDBJ whole genome shotgun (WGS) entry which is preliminary data.</text>
</comment>
<dbReference type="Pfam" id="PF06075">
    <property type="entry name" value="DUF936"/>
    <property type="match status" value="1"/>
</dbReference>
<keyword evidence="3" id="KW-1185">Reference proteome</keyword>
<accession>A0AAV3RM57</accession>
<dbReference type="EMBL" id="BAABME010010075">
    <property type="protein sequence ID" value="GAA0176331.1"/>
    <property type="molecule type" value="Genomic_DNA"/>
</dbReference>
<dbReference type="InterPro" id="IPR010341">
    <property type="entry name" value="DUF936_pln"/>
</dbReference>
<evidence type="ECO:0000259" key="1">
    <source>
        <dbReference type="Pfam" id="PF06075"/>
    </source>
</evidence>
<name>A0AAV3RM57_LITER</name>
<proteinExistence type="predicted"/>
<dbReference type="PANTHER" id="PTHR31928:SF2">
    <property type="entry name" value="EXPRESSED PROTEIN"/>
    <property type="match status" value="1"/>
</dbReference>
<evidence type="ECO:0000313" key="3">
    <source>
        <dbReference type="Proteomes" id="UP001454036"/>
    </source>
</evidence>